<proteinExistence type="inferred from homology"/>
<protein>
    <recommendedName>
        <fullName evidence="3">Co-chaperonin GroES</fullName>
    </recommendedName>
    <alternativeName>
        <fullName evidence="3">10 kDa chaperonin</fullName>
    </alternativeName>
    <alternativeName>
        <fullName evidence="3">Chaperonin-10</fullName>
        <shortName evidence="3">Cpn10</shortName>
    </alternativeName>
</protein>
<evidence type="ECO:0000313" key="6">
    <source>
        <dbReference type="Proteomes" id="UP000824124"/>
    </source>
</evidence>
<dbReference type="GO" id="GO:0005524">
    <property type="term" value="F:ATP binding"/>
    <property type="evidence" value="ECO:0007669"/>
    <property type="project" value="InterPro"/>
</dbReference>
<dbReference type="GO" id="GO:0051082">
    <property type="term" value="F:unfolded protein binding"/>
    <property type="evidence" value="ECO:0007669"/>
    <property type="project" value="TreeGrafter"/>
</dbReference>
<evidence type="ECO:0000256" key="1">
    <source>
        <dbReference type="ARBA" id="ARBA00006975"/>
    </source>
</evidence>
<reference evidence="5" key="2">
    <citation type="journal article" date="2021" name="PeerJ">
        <title>Extensive microbial diversity within the chicken gut microbiome revealed by metagenomics and culture.</title>
        <authorList>
            <person name="Gilroy R."/>
            <person name="Ravi A."/>
            <person name="Getino M."/>
            <person name="Pursley I."/>
            <person name="Horton D.L."/>
            <person name="Alikhan N.F."/>
            <person name="Baker D."/>
            <person name="Gharbi K."/>
            <person name="Hall N."/>
            <person name="Watson M."/>
            <person name="Adriaenssens E.M."/>
            <person name="Foster-Nyarko E."/>
            <person name="Jarju S."/>
            <person name="Secka A."/>
            <person name="Antonio M."/>
            <person name="Oren A."/>
            <person name="Chaudhuri R.R."/>
            <person name="La Ragione R."/>
            <person name="Hildebrand F."/>
            <person name="Pallen M.J."/>
        </authorList>
    </citation>
    <scope>NUCLEOTIDE SEQUENCE</scope>
    <source>
        <strain evidence="5">2830</strain>
    </source>
</reference>
<dbReference type="NCBIfam" id="NF001531">
    <property type="entry name" value="PRK00364.2-2"/>
    <property type="match status" value="1"/>
</dbReference>
<dbReference type="PANTHER" id="PTHR10772">
    <property type="entry name" value="10 KDA HEAT SHOCK PROTEIN"/>
    <property type="match status" value="1"/>
</dbReference>
<comment type="similarity">
    <text evidence="1 3 4">Belongs to the GroES chaperonin family.</text>
</comment>
<dbReference type="Proteomes" id="UP000824124">
    <property type="component" value="Unassembled WGS sequence"/>
</dbReference>
<dbReference type="HAMAP" id="MF_00580">
    <property type="entry name" value="CH10"/>
    <property type="match status" value="1"/>
</dbReference>
<dbReference type="InterPro" id="IPR037124">
    <property type="entry name" value="Chaperonin_GroES_sf"/>
</dbReference>
<evidence type="ECO:0000256" key="4">
    <source>
        <dbReference type="RuleBase" id="RU000535"/>
    </source>
</evidence>
<dbReference type="PRINTS" id="PR00297">
    <property type="entry name" value="CHAPERONIN10"/>
</dbReference>
<comment type="subunit">
    <text evidence="3">Heptamer of 7 subunits arranged in a ring. Interacts with the chaperonin GroEL.</text>
</comment>
<dbReference type="SMART" id="SM00883">
    <property type="entry name" value="Cpn10"/>
    <property type="match status" value="1"/>
</dbReference>
<dbReference type="Gene3D" id="2.30.33.40">
    <property type="entry name" value="GroES chaperonin"/>
    <property type="match status" value="1"/>
</dbReference>
<evidence type="ECO:0000256" key="2">
    <source>
        <dbReference type="ARBA" id="ARBA00023186"/>
    </source>
</evidence>
<dbReference type="GO" id="GO:0051087">
    <property type="term" value="F:protein-folding chaperone binding"/>
    <property type="evidence" value="ECO:0007669"/>
    <property type="project" value="TreeGrafter"/>
</dbReference>
<dbReference type="CDD" id="cd00320">
    <property type="entry name" value="cpn10"/>
    <property type="match status" value="1"/>
</dbReference>
<dbReference type="PROSITE" id="PS00681">
    <property type="entry name" value="CHAPERONINS_CPN10"/>
    <property type="match status" value="1"/>
</dbReference>
<comment type="subcellular location">
    <subcellularLocation>
        <location evidence="3">Cytoplasm</location>
    </subcellularLocation>
</comment>
<comment type="caution">
    <text evidence="5">The sequence shown here is derived from an EMBL/GenBank/DDBJ whole genome shotgun (WGS) entry which is preliminary data.</text>
</comment>
<organism evidence="5 6">
    <name type="scientific">Candidatus Avidehalobacter gallistercoris</name>
    <dbReference type="NCBI Taxonomy" id="2840694"/>
    <lineage>
        <taxon>Bacteria</taxon>
        <taxon>Bacillati</taxon>
        <taxon>Bacillota</taxon>
        <taxon>Clostridia</taxon>
        <taxon>Eubacteriales</taxon>
        <taxon>Peptococcaceae</taxon>
        <taxon>Peptococcaceae incertae sedis</taxon>
        <taxon>Candidatus Avidehalobacter</taxon>
    </lineage>
</organism>
<reference evidence="5" key="1">
    <citation type="submission" date="2020-10" db="EMBL/GenBank/DDBJ databases">
        <authorList>
            <person name="Gilroy R."/>
        </authorList>
    </citation>
    <scope>NUCLEOTIDE SEQUENCE</scope>
    <source>
        <strain evidence="5">2830</strain>
    </source>
</reference>
<dbReference type="GO" id="GO:0044183">
    <property type="term" value="F:protein folding chaperone"/>
    <property type="evidence" value="ECO:0007669"/>
    <property type="project" value="InterPro"/>
</dbReference>
<name>A0A9D1KYT1_9FIRM</name>
<sequence>MNIRPIGERVVIQPMQKEDRTESGILLPDTAQEKPIEGKVVAVGPGRVNDKGEHIPLEVKVGDEVVFAKFIGTTVKQGGVDYLIVNGERDILCVIE</sequence>
<dbReference type="InterPro" id="IPR011032">
    <property type="entry name" value="GroES-like_sf"/>
</dbReference>
<accession>A0A9D1KYT1</accession>
<dbReference type="PANTHER" id="PTHR10772:SF58">
    <property type="entry name" value="CO-CHAPERONIN GROES"/>
    <property type="match status" value="1"/>
</dbReference>
<evidence type="ECO:0000256" key="3">
    <source>
        <dbReference type="HAMAP-Rule" id="MF_00580"/>
    </source>
</evidence>
<dbReference type="Pfam" id="PF00166">
    <property type="entry name" value="Cpn10"/>
    <property type="match status" value="1"/>
</dbReference>
<dbReference type="SUPFAM" id="SSF50129">
    <property type="entry name" value="GroES-like"/>
    <property type="match status" value="1"/>
</dbReference>
<dbReference type="AlphaFoldDB" id="A0A9D1KYT1"/>
<dbReference type="EMBL" id="DVMH01000008">
    <property type="protein sequence ID" value="HIU09840.1"/>
    <property type="molecule type" value="Genomic_DNA"/>
</dbReference>
<keyword evidence="3" id="KW-0963">Cytoplasm</keyword>
<dbReference type="GO" id="GO:0005737">
    <property type="term" value="C:cytoplasm"/>
    <property type="evidence" value="ECO:0007669"/>
    <property type="project" value="UniProtKB-SubCell"/>
</dbReference>
<dbReference type="GO" id="GO:0046872">
    <property type="term" value="F:metal ion binding"/>
    <property type="evidence" value="ECO:0007669"/>
    <property type="project" value="TreeGrafter"/>
</dbReference>
<keyword evidence="2 3" id="KW-0143">Chaperone</keyword>
<dbReference type="InterPro" id="IPR020818">
    <property type="entry name" value="Chaperonin_GroES"/>
</dbReference>
<gene>
    <name evidence="3" type="primary">groES</name>
    <name evidence="3" type="synonym">groS</name>
    <name evidence="5" type="ORF">IAB00_01085</name>
</gene>
<evidence type="ECO:0000313" key="5">
    <source>
        <dbReference type="EMBL" id="HIU09840.1"/>
    </source>
</evidence>
<comment type="function">
    <text evidence="3 4">Together with the chaperonin GroEL, plays an essential role in assisting protein folding. The GroEL-GroES system forms a nano-cage that allows encapsulation of the non-native substrate proteins and provides a physical environment optimized to promote and accelerate protein folding. GroES binds to the apical surface of the GroEL ring, thereby capping the opening of the GroEL channel.</text>
</comment>
<dbReference type="InterPro" id="IPR018369">
    <property type="entry name" value="Chaprnonin_Cpn10_CS"/>
</dbReference>
<dbReference type="FunFam" id="2.30.33.40:FF:000001">
    <property type="entry name" value="10 kDa chaperonin"/>
    <property type="match status" value="1"/>
</dbReference>